<keyword evidence="7" id="KW-0443">Lipid metabolism</keyword>
<name>A0ABU2CI92_9MICO</name>
<comment type="cofactor">
    <cofactor evidence="1">
        <name>Mg(2+)</name>
        <dbReference type="ChEBI" id="CHEBI:18420"/>
    </cofactor>
</comment>
<keyword evidence="5 10" id="KW-0418">Kinase</keyword>
<dbReference type="InterPro" id="IPR016064">
    <property type="entry name" value="NAD/diacylglycerol_kinase_sf"/>
</dbReference>
<dbReference type="PANTHER" id="PTHR12358:SF54">
    <property type="entry name" value="SPHINGOSINE KINASE RELATED PROTEIN"/>
    <property type="match status" value="1"/>
</dbReference>
<evidence type="ECO:0000313" key="11">
    <source>
        <dbReference type="Proteomes" id="UP001183585"/>
    </source>
</evidence>
<dbReference type="InterPro" id="IPR017438">
    <property type="entry name" value="ATP-NAD_kinase_N"/>
</dbReference>
<dbReference type="Proteomes" id="UP001183585">
    <property type="component" value="Unassembled WGS sequence"/>
</dbReference>
<dbReference type="Pfam" id="PF19279">
    <property type="entry name" value="YegS_C"/>
    <property type="match status" value="1"/>
</dbReference>
<dbReference type="Pfam" id="PF00781">
    <property type="entry name" value="DAGK_cat"/>
    <property type="match status" value="1"/>
</dbReference>
<comment type="similarity">
    <text evidence="2">Belongs to the diacylglycerol/lipid kinase family.</text>
</comment>
<evidence type="ECO:0000259" key="9">
    <source>
        <dbReference type="PROSITE" id="PS50146"/>
    </source>
</evidence>
<dbReference type="RefSeq" id="WP_274997636.1">
    <property type="nucleotide sequence ID" value="NZ_JAJQQP010000017.1"/>
</dbReference>
<organism evidence="10 11">
    <name type="scientific">Promicromonospora iranensis</name>
    <dbReference type="NCBI Taxonomy" id="1105144"/>
    <lineage>
        <taxon>Bacteria</taxon>
        <taxon>Bacillati</taxon>
        <taxon>Actinomycetota</taxon>
        <taxon>Actinomycetes</taxon>
        <taxon>Micrococcales</taxon>
        <taxon>Promicromonosporaceae</taxon>
        <taxon>Promicromonospora</taxon>
    </lineage>
</organism>
<keyword evidence="7" id="KW-0594">Phospholipid biosynthesis</keyword>
<keyword evidence="8" id="KW-1208">Phospholipid metabolism</keyword>
<dbReference type="SMART" id="SM00046">
    <property type="entry name" value="DAGKc"/>
    <property type="match status" value="1"/>
</dbReference>
<evidence type="ECO:0000256" key="6">
    <source>
        <dbReference type="ARBA" id="ARBA00022840"/>
    </source>
</evidence>
<gene>
    <name evidence="10" type="ORF">J2S48_000564</name>
</gene>
<evidence type="ECO:0000256" key="8">
    <source>
        <dbReference type="ARBA" id="ARBA00023264"/>
    </source>
</evidence>
<dbReference type="PANTHER" id="PTHR12358">
    <property type="entry name" value="SPHINGOSINE KINASE"/>
    <property type="match status" value="1"/>
</dbReference>
<protein>
    <submittedName>
        <fullName evidence="10">Diacylglycerol kinase family enzyme</fullName>
    </submittedName>
</protein>
<evidence type="ECO:0000256" key="7">
    <source>
        <dbReference type="ARBA" id="ARBA00023209"/>
    </source>
</evidence>
<evidence type="ECO:0000256" key="2">
    <source>
        <dbReference type="ARBA" id="ARBA00005983"/>
    </source>
</evidence>
<dbReference type="InterPro" id="IPR050187">
    <property type="entry name" value="Lipid_Phosphate_FormReg"/>
</dbReference>
<evidence type="ECO:0000256" key="5">
    <source>
        <dbReference type="ARBA" id="ARBA00022777"/>
    </source>
</evidence>
<evidence type="ECO:0000256" key="1">
    <source>
        <dbReference type="ARBA" id="ARBA00001946"/>
    </source>
</evidence>
<evidence type="ECO:0000256" key="3">
    <source>
        <dbReference type="ARBA" id="ARBA00022679"/>
    </source>
</evidence>
<dbReference type="PROSITE" id="PS50146">
    <property type="entry name" value="DAGK"/>
    <property type="match status" value="1"/>
</dbReference>
<dbReference type="InterPro" id="IPR001206">
    <property type="entry name" value="Diacylglycerol_kinase_cat_dom"/>
</dbReference>
<keyword evidence="7" id="KW-0444">Lipid biosynthesis</keyword>
<keyword evidence="6" id="KW-0067">ATP-binding</keyword>
<sequence length="315" mass="33355">MTAQRVGIIWNPSKTTRQELESGLTRAISAAGPDTEVLWFATSEDDAGQGVAAQAIAARADVVVAAGGDGTVRAVAERLAEAETETELAIVPLGTGNLLARNLEVPLGDVPAAFTRALTGQARALDVGWLEIELAGGPERHAFAVLAGFGLDAHMITETDDDLKDKVGWLAYVESMGRALAASDPLEVRITADGQPHDGHRVHTLLVGNCGTLQGGFNLLPDADPGDGELDLLLLSADGAAGWLDTMRNMVWDNGIKRLATRGKVAESSESATHLRVRSLRLELEEPRVFEIDGEDLGEATRVSITVQASAVWVR</sequence>
<comment type="caution">
    <text evidence="10">The sequence shown here is derived from an EMBL/GenBank/DDBJ whole genome shotgun (WGS) entry which is preliminary data.</text>
</comment>
<dbReference type="Gene3D" id="3.40.50.10330">
    <property type="entry name" value="Probable inorganic polyphosphate/atp-NAD kinase, domain 1"/>
    <property type="match status" value="1"/>
</dbReference>
<dbReference type="InterPro" id="IPR045540">
    <property type="entry name" value="YegS/DAGK_C"/>
</dbReference>
<proteinExistence type="inferred from homology"/>
<keyword evidence="11" id="KW-1185">Reference proteome</keyword>
<dbReference type="EMBL" id="JAVDYE010000001">
    <property type="protein sequence ID" value="MDR7381049.1"/>
    <property type="molecule type" value="Genomic_DNA"/>
</dbReference>
<evidence type="ECO:0000313" key="10">
    <source>
        <dbReference type="EMBL" id="MDR7381049.1"/>
    </source>
</evidence>
<keyword evidence="3" id="KW-0808">Transferase</keyword>
<evidence type="ECO:0000256" key="4">
    <source>
        <dbReference type="ARBA" id="ARBA00022741"/>
    </source>
</evidence>
<feature type="domain" description="DAGKc" evidence="9">
    <location>
        <begin position="1"/>
        <end position="134"/>
    </location>
</feature>
<accession>A0ABU2CI92</accession>
<dbReference type="GO" id="GO:0016301">
    <property type="term" value="F:kinase activity"/>
    <property type="evidence" value="ECO:0007669"/>
    <property type="project" value="UniProtKB-KW"/>
</dbReference>
<reference evidence="10 11" key="1">
    <citation type="submission" date="2023-07" db="EMBL/GenBank/DDBJ databases">
        <title>Sequencing the genomes of 1000 actinobacteria strains.</title>
        <authorList>
            <person name="Klenk H.-P."/>
        </authorList>
    </citation>
    <scope>NUCLEOTIDE SEQUENCE [LARGE SCALE GENOMIC DNA]</scope>
    <source>
        <strain evidence="10 11">DSM 45554</strain>
    </source>
</reference>
<keyword evidence="4" id="KW-0547">Nucleotide-binding</keyword>
<dbReference type="Gene3D" id="2.60.200.40">
    <property type="match status" value="1"/>
</dbReference>
<dbReference type="SUPFAM" id="SSF111331">
    <property type="entry name" value="NAD kinase/diacylglycerol kinase-like"/>
    <property type="match status" value="1"/>
</dbReference>